<dbReference type="EMBL" id="CP009056">
    <property type="protein sequence ID" value="AJA44904.1"/>
    <property type="molecule type" value="Genomic_DNA"/>
</dbReference>
<dbReference type="AlphaFoldDB" id="A0A0A7S064"/>
<evidence type="ECO:0000313" key="8">
    <source>
        <dbReference type="Proteomes" id="UP000247838"/>
    </source>
</evidence>
<keyword evidence="2" id="KW-0540">Nuclease</keyword>
<keyword evidence="3 5" id="KW-0378">Hydrolase</keyword>
<dbReference type="InterPro" id="IPR007346">
    <property type="entry name" value="Endonuclease-I"/>
</dbReference>
<evidence type="ECO:0000256" key="1">
    <source>
        <dbReference type="ARBA" id="ARBA00006429"/>
    </source>
</evidence>
<name>A0A0A7S064_FRIPE</name>
<dbReference type="OrthoDB" id="9800417at2"/>
<evidence type="ECO:0000313" key="5">
    <source>
        <dbReference type="EMBL" id="AJA44904.1"/>
    </source>
</evidence>
<accession>A0A0A7S064</accession>
<dbReference type="RefSeq" id="WP_039104506.1">
    <property type="nucleotide sequence ID" value="NZ_CALYQC010000039.1"/>
</dbReference>
<evidence type="ECO:0000313" key="6">
    <source>
        <dbReference type="EMBL" id="PXY95214.1"/>
    </source>
</evidence>
<reference evidence="5 7" key="1">
    <citation type="journal article" date="2014" name="Appl. Environ. Microbiol.">
        <title>Gut symbionts from distinct hosts exhibit genotoxic activity via divergent colibactin biosynthetic pathways.</title>
        <authorList>
            <person name="Engel P."/>
            <person name="Vizcaino M.I."/>
            <person name="Crawford J.M."/>
        </authorList>
    </citation>
    <scope>NUCLEOTIDE SEQUENCE [LARGE SCALE GENOMIC DNA]</scope>
    <source>
        <strain evidence="5 7">PEB0191</strain>
    </source>
</reference>
<evidence type="ECO:0000256" key="4">
    <source>
        <dbReference type="SAM" id="SignalP"/>
    </source>
</evidence>
<dbReference type="GO" id="GO:0004530">
    <property type="term" value="F:deoxyribonuclease I activity"/>
    <property type="evidence" value="ECO:0007669"/>
    <property type="project" value="UniProtKB-EC"/>
</dbReference>
<dbReference type="SUPFAM" id="SSF54060">
    <property type="entry name" value="His-Me finger endonucleases"/>
    <property type="match status" value="1"/>
</dbReference>
<organism evidence="5 7">
    <name type="scientific">Frischella perrara</name>
    <dbReference type="NCBI Taxonomy" id="1267021"/>
    <lineage>
        <taxon>Bacteria</taxon>
        <taxon>Pseudomonadati</taxon>
        <taxon>Pseudomonadota</taxon>
        <taxon>Gammaproteobacteria</taxon>
        <taxon>Orbales</taxon>
        <taxon>Orbaceae</taxon>
        <taxon>Frischella</taxon>
    </lineage>
</organism>
<feature type="signal peptide" evidence="4">
    <location>
        <begin position="1"/>
        <end position="22"/>
    </location>
</feature>
<dbReference type="Proteomes" id="UP000030901">
    <property type="component" value="Chromosome"/>
</dbReference>
<evidence type="ECO:0000256" key="3">
    <source>
        <dbReference type="ARBA" id="ARBA00022801"/>
    </source>
</evidence>
<reference evidence="6 8" key="2">
    <citation type="submission" date="2018-05" db="EMBL/GenBank/DDBJ databases">
        <title>Reference genomes for bee gut microbiota database.</title>
        <authorList>
            <person name="Ellegaard K.M."/>
        </authorList>
    </citation>
    <scope>NUCLEOTIDE SEQUENCE [LARGE SCALE GENOMIC DNA]</scope>
    <source>
        <strain evidence="6 8">ESL0167</strain>
    </source>
</reference>
<dbReference type="PANTHER" id="PTHR33607:SF2">
    <property type="entry name" value="ENDONUCLEASE-1"/>
    <property type="match status" value="1"/>
</dbReference>
<dbReference type="EC" id="3.1.21.1" evidence="5"/>
<dbReference type="PANTHER" id="PTHR33607">
    <property type="entry name" value="ENDONUCLEASE-1"/>
    <property type="match status" value="1"/>
</dbReference>
<proteinExistence type="inferred from homology"/>
<dbReference type="KEGG" id="fpp:FPB0191_01080"/>
<gene>
    <name evidence="6" type="ORF">DKK76_05385</name>
    <name evidence="5" type="ORF">FPB0191_01080</name>
</gene>
<protein>
    <submittedName>
        <fullName evidence="6">Deoxyribonuclease</fullName>
    </submittedName>
    <submittedName>
        <fullName evidence="5">Endonuclease I</fullName>
        <ecNumber evidence="5">3.1.21.1</ecNumber>
    </submittedName>
</protein>
<sequence>MDFKKKLILLITFVIFSFNSQAVNKNYHVVNSSNGAISQIVVDDPAPNRQNFTKAKTQLIKLYNDNPSTLTFYCGCEFKFINKKGMVDFEKCGYKSRKNETRASRIEWEHVMPAENFGRNLQCWQNGGRKNCKKDKTFNQMEGDMHNLQPAIGEVNGDRSNYQYSLFTKKFTQYGKCQTAVDFKLRQFQPRDEIRGIIARTYFYMSDKYHITLSKQNKQLMLAWDKLHPPERWECERNKLIAKIQGNENKFISQQCLK</sequence>
<dbReference type="Proteomes" id="UP000247838">
    <property type="component" value="Unassembled WGS sequence"/>
</dbReference>
<dbReference type="InterPro" id="IPR044925">
    <property type="entry name" value="His-Me_finger_sf"/>
</dbReference>
<keyword evidence="7" id="KW-1185">Reference proteome</keyword>
<evidence type="ECO:0000256" key="2">
    <source>
        <dbReference type="ARBA" id="ARBA00022722"/>
    </source>
</evidence>
<dbReference type="Pfam" id="PF04231">
    <property type="entry name" value="Endonuclease_1"/>
    <property type="match status" value="1"/>
</dbReference>
<feature type="chain" id="PRO_5035987144" evidence="4">
    <location>
        <begin position="23"/>
        <end position="258"/>
    </location>
</feature>
<dbReference type="HOGENOM" id="CLU_070541_1_0_6"/>
<evidence type="ECO:0000313" key="7">
    <source>
        <dbReference type="Proteomes" id="UP000030901"/>
    </source>
</evidence>
<dbReference type="EMBL" id="QGLM01000013">
    <property type="protein sequence ID" value="PXY95214.1"/>
    <property type="molecule type" value="Genomic_DNA"/>
</dbReference>
<comment type="similarity">
    <text evidence="1">Belongs to the EndA/NucM nuclease family.</text>
</comment>
<keyword evidence="4" id="KW-0732">Signal</keyword>
<keyword evidence="5" id="KW-0255">Endonuclease</keyword>